<dbReference type="PANTHER" id="PTHR45749:SF21">
    <property type="entry name" value="DUF4371 DOMAIN-CONTAINING PROTEIN"/>
    <property type="match status" value="1"/>
</dbReference>
<organism evidence="1">
    <name type="scientific">Capitella teleta</name>
    <name type="common">Polychaete worm</name>
    <dbReference type="NCBI Taxonomy" id="283909"/>
    <lineage>
        <taxon>Eukaryota</taxon>
        <taxon>Metazoa</taxon>
        <taxon>Spiralia</taxon>
        <taxon>Lophotrochozoa</taxon>
        <taxon>Annelida</taxon>
        <taxon>Polychaeta</taxon>
        <taxon>Sedentaria</taxon>
        <taxon>Scolecida</taxon>
        <taxon>Capitellidae</taxon>
        <taxon>Capitella</taxon>
    </lineage>
</organism>
<dbReference type="EMBL" id="KB308559">
    <property type="protein sequence ID" value="ELT97505.1"/>
    <property type="molecule type" value="Genomic_DNA"/>
</dbReference>
<sequence>MFGPRVKRSWLYEHPWVVYSQRLNAAFCKYCALFAVNREKLGIRVNRPFTQWHKKSEKFKEHEKAAYHRRATQDAEVFIRSIENSCANIDIMIDDQERLNVQKNRHILKCMIECVLLCARQCIALRGDKENLKTSGNPGNFLSLIHALLSLLALSRIASSLLRLVPSVIAAEAIDLTEMIELYASDLPAPELAEQEVDMWATEFRAMHEAKRPSSCAAALKGRENW</sequence>
<dbReference type="EnsemblMetazoa" id="CapteT193465">
    <property type="protein sequence ID" value="CapteP193465"/>
    <property type="gene ID" value="CapteG193465"/>
</dbReference>
<reference evidence="1 3" key="2">
    <citation type="journal article" date="2013" name="Nature">
        <title>Insights into bilaterian evolution from three spiralian genomes.</title>
        <authorList>
            <person name="Simakov O."/>
            <person name="Marletaz F."/>
            <person name="Cho S.J."/>
            <person name="Edsinger-Gonzales E."/>
            <person name="Havlak P."/>
            <person name="Hellsten U."/>
            <person name="Kuo D.H."/>
            <person name="Larsson T."/>
            <person name="Lv J."/>
            <person name="Arendt D."/>
            <person name="Savage R."/>
            <person name="Osoegawa K."/>
            <person name="de Jong P."/>
            <person name="Grimwood J."/>
            <person name="Chapman J.A."/>
            <person name="Shapiro H."/>
            <person name="Aerts A."/>
            <person name="Otillar R.P."/>
            <person name="Terry A.Y."/>
            <person name="Boore J.L."/>
            <person name="Grigoriev I.V."/>
            <person name="Lindberg D.R."/>
            <person name="Seaver E.C."/>
            <person name="Weisblat D.A."/>
            <person name="Putnam N.H."/>
            <person name="Rokhsar D.S."/>
        </authorList>
    </citation>
    <scope>NUCLEOTIDE SEQUENCE</scope>
    <source>
        <strain evidence="1 3">I ESC-2004</strain>
    </source>
</reference>
<name>R7U2U8_CAPTE</name>
<dbReference type="AlphaFoldDB" id="R7U2U8"/>
<evidence type="ECO:0000313" key="2">
    <source>
        <dbReference type="EnsemblMetazoa" id="CapteP193465"/>
    </source>
</evidence>
<accession>R7U2U8</accession>
<keyword evidence="3" id="KW-1185">Reference proteome</keyword>
<reference evidence="2" key="3">
    <citation type="submission" date="2015-06" db="UniProtKB">
        <authorList>
            <consortium name="EnsemblMetazoa"/>
        </authorList>
    </citation>
    <scope>IDENTIFICATION</scope>
</reference>
<evidence type="ECO:0000313" key="3">
    <source>
        <dbReference type="Proteomes" id="UP000014760"/>
    </source>
</evidence>
<dbReference type="OMA" id="SFQFSWL"/>
<dbReference type="Proteomes" id="UP000014760">
    <property type="component" value="Unassembled WGS sequence"/>
</dbReference>
<dbReference type="EMBL" id="AMQN01002186">
    <property type="status" value="NOT_ANNOTATED_CDS"/>
    <property type="molecule type" value="Genomic_DNA"/>
</dbReference>
<gene>
    <name evidence="1" type="ORF">CAPTEDRAFT_193465</name>
</gene>
<protein>
    <submittedName>
        <fullName evidence="1 2">Uncharacterized protein</fullName>
    </submittedName>
</protein>
<dbReference type="STRING" id="283909.R7U2U8"/>
<dbReference type="HOGENOM" id="CLU_1225817_0_0_1"/>
<dbReference type="PANTHER" id="PTHR45749">
    <property type="match status" value="1"/>
</dbReference>
<reference evidence="3" key="1">
    <citation type="submission" date="2012-12" db="EMBL/GenBank/DDBJ databases">
        <authorList>
            <person name="Hellsten U."/>
            <person name="Grimwood J."/>
            <person name="Chapman J.A."/>
            <person name="Shapiro H."/>
            <person name="Aerts A."/>
            <person name="Otillar R.P."/>
            <person name="Terry A.Y."/>
            <person name="Boore J.L."/>
            <person name="Simakov O."/>
            <person name="Marletaz F."/>
            <person name="Cho S.-J."/>
            <person name="Edsinger-Gonzales E."/>
            <person name="Havlak P."/>
            <person name="Kuo D.-H."/>
            <person name="Larsson T."/>
            <person name="Lv J."/>
            <person name="Arendt D."/>
            <person name="Savage R."/>
            <person name="Osoegawa K."/>
            <person name="de Jong P."/>
            <person name="Lindberg D.R."/>
            <person name="Seaver E.C."/>
            <person name="Weisblat D.A."/>
            <person name="Putnam N.H."/>
            <person name="Grigoriev I.V."/>
            <person name="Rokhsar D.S."/>
        </authorList>
    </citation>
    <scope>NUCLEOTIDE SEQUENCE</scope>
    <source>
        <strain evidence="3">I ESC-2004</strain>
    </source>
</reference>
<proteinExistence type="predicted"/>
<dbReference type="OrthoDB" id="10023262at2759"/>
<evidence type="ECO:0000313" key="1">
    <source>
        <dbReference type="EMBL" id="ELT97505.1"/>
    </source>
</evidence>